<reference evidence="11 12" key="1">
    <citation type="submission" date="2020-07" db="EMBL/GenBank/DDBJ databases">
        <title>Fungal Genomes of the International Space Station.</title>
        <authorList>
            <person name="Seuylemezian A."/>
            <person name="Singh N.K."/>
            <person name="Wood J."/>
            <person name="Venkateswaran K."/>
        </authorList>
    </citation>
    <scope>NUCLEOTIDE SEQUENCE [LARGE SCALE GENOMIC DNA]</scope>
    <source>
        <strain evidence="11 12">PL-B2</strain>
    </source>
</reference>
<feature type="domain" description="4Fe-4S Mo/W bis-MGD-type" evidence="10">
    <location>
        <begin position="3"/>
        <end position="59"/>
    </location>
</feature>
<sequence>MTIQYIPTMCLNCSSVCGMIAKVKDGRILKLEGNPLDPNSKGKLCAKGQAAINMVEDPERILYPMKRIGPRGSGKFERISWEDAIDTISARLRMLRKEKCPEKLVLLYGRDRSNGFLERFTNAFGTPNKLGHRGLCSLNKRMAIRAVIADTDWETPDFANTSYILNFGSNFYEAHQGHVGIMTRVAEAKRNGAKLVTFDVRLSNTAAQSDEWQPLFPGTDGLVALAIGHVILRENLQDREFITDWTNASLEEWRAHYQPYTPEYAEMISGVSAKKIEEIALEFAKAAPKATTITNRGAHAHENGFYNEWAVLCLNALVGNIGQKGGWCYIPGDVNVSAPQPGPLPPKPTVKTELSHPSELPFVNQVYPKAASSTIFPYIAEGKAQVDTLFSYYVNAPMSWPEGPSFVRDVLMDENLVPFHVVVDAFNSEIVEMADIVLPDATFLEKWDLDARNSHELQPYVGLRQPVVPPPGECKDIRDILISLAKAIDEEMAHYFNFEDAKEFITEWAKVVPGGVDHLIEKGIWVDKTKTKAFTPYLEKTGYDLNDPSIIIDENGIARLKGNQQVIGRVWKNQIVKGFATHDRTFQFKLHTIGQLSHAPILPVYRPIPHHHQLTENELMLTTFKWNVHTQSRTANQAWLTEIVDDNPCWIHPETAERYGLKKDVEFTIVTKEQNGKHTRITVKPFITEAIHPRVLAISASFGHWQYGRNAKGKGYNPNSIIRTKMDPVGGGQAWNDTVVTIERAAWN</sequence>
<dbReference type="RefSeq" id="WP_221871080.1">
    <property type="nucleotide sequence ID" value="NZ_JACWFH010000006.1"/>
</dbReference>
<comment type="caution">
    <text evidence="11">The sequence shown here is derived from an EMBL/GenBank/DDBJ whole genome shotgun (WGS) entry which is preliminary data.</text>
</comment>
<keyword evidence="8" id="KW-0408">Iron</keyword>
<evidence type="ECO:0000256" key="4">
    <source>
        <dbReference type="ARBA" id="ARBA00022505"/>
    </source>
</evidence>
<keyword evidence="4" id="KW-0500">Molybdenum</keyword>
<dbReference type="Pfam" id="PF04879">
    <property type="entry name" value="Molybdop_Fe4S4"/>
    <property type="match status" value="1"/>
</dbReference>
<evidence type="ECO:0000256" key="7">
    <source>
        <dbReference type="ARBA" id="ARBA00023002"/>
    </source>
</evidence>
<dbReference type="Pfam" id="PF01568">
    <property type="entry name" value="Molydop_binding"/>
    <property type="match status" value="1"/>
</dbReference>
<dbReference type="InterPro" id="IPR027467">
    <property type="entry name" value="MopterinOxRdtase_cofactor_BS"/>
</dbReference>
<dbReference type="InterPro" id="IPR006963">
    <property type="entry name" value="Mopterin_OxRdtase_4Fe-4S_dom"/>
</dbReference>
<dbReference type="Gene3D" id="3.30.2070.10">
    <property type="entry name" value="Formate dehydrogenase/DMSO reductase"/>
    <property type="match status" value="1"/>
</dbReference>
<organism evidence="11 12">
    <name type="scientific">Mesobacillus maritimus</name>
    <dbReference type="NCBI Taxonomy" id="1643336"/>
    <lineage>
        <taxon>Bacteria</taxon>
        <taxon>Bacillati</taxon>
        <taxon>Bacillota</taxon>
        <taxon>Bacilli</taxon>
        <taxon>Bacillales</taxon>
        <taxon>Bacillaceae</taxon>
        <taxon>Mesobacillus</taxon>
    </lineage>
</organism>
<keyword evidence="9" id="KW-0411">Iron-sulfur</keyword>
<dbReference type="InterPro" id="IPR006656">
    <property type="entry name" value="Mopterin_OxRdtase"/>
</dbReference>
<dbReference type="PANTHER" id="PTHR43742">
    <property type="entry name" value="TRIMETHYLAMINE-N-OXIDE REDUCTASE"/>
    <property type="match status" value="1"/>
</dbReference>
<dbReference type="Gene3D" id="2.20.25.90">
    <property type="entry name" value="ADC-like domains"/>
    <property type="match status" value="1"/>
</dbReference>
<comment type="similarity">
    <text evidence="2">Belongs to the prokaryotic molybdopterin-containing oxidoreductase family.</text>
</comment>
<evidence type="ECO:0000256" key="3">
    <source>
        <dbReference type="ARBA" id="ARBA00022485"/>
    </source>
</evidence>
<evidence type="ECO:0000256" key="2">
    <source>
        <dbReference type="ARBA" id="ARBA00010312"/>
    </source>
</evidence>
<accession>A0ABS7K0R9</accession>
<keyword evidence="5" id="KW-0479">Metal-binding</keyword>
<evidence type="ECO:0000313" key="12">
    <source>
        <dbReference type="Proteomes" id="UP000769780"/>
    </source>
</evidence>
<evidence type="ECO:0000256" key="8">
    <source>
        <dbReference type="ARBA" id="ARBA00023004"/>
    </source>
</evidence>
<dbReference type="PANTHER" id="PTHR43742:SF9">
    <property type="entry name" value="TETRATHIONATE REDUCTASE SUBUNIT A"/>
    <property type="match status" value="1"/>
</dbReference>
<dbReference type="PROSITE" id="PS51669">
    <property type="entry name" value="4FE4S_MOW_BIS_MGD"/>
    <property type="match status" value="1"/>
</dbReference>
<dbReference type="SUPFAM" id="SSF50692">
    <property type="entry name" value="ADC-like"/>
    <property type="match status" value="1"/>
</dbReference>
<protein>
    <submittedName>
        <fullName evidence="11">Molybdopterin-dependent oxidoreductase</fullName>
    </submittedName>
</protein>
<keyword evidence="7" id="KW-0560">Oxidoreductase</keyword>
<dbReference type="Gene3D" id="3.40.228.10">
    <property type="entry name" value="Dimethylsulfoxide Reductase, domain 2"/>
    <property type="match status" value="1"/>
</dbReference>
<evidence type="ECO:0000256" key="5">
    <source>
        <dbReference type="ARBA" id="ARBA00022723"/>
    </source>
</evidence>
<comment type="cofactor">
    <cofactor evidence="1">
        <name>Mo-bis(molybdopterin guanine dinucleotide)</name>
        <dbReference type="ChEBI" id="CHEBI:60539"/>
    </cofactor>
</comment>
<gene>
    <name evidence="11" type="ORF">H0185_03005</name>
</gene>
<evidence type="ECO:0000256" key="9">
    <source>
        <dbReference type="ARBA" id="ARBA00023014"/>
    </source>
</evidence>
<dbReference type="Pfam" id="PF00384">
    <property type="entry name" value="Molybdopterin"/>
    <property type="match status" value="1"/>
</dbReference>
<keyword evidence="12" id="KW-1185">Reference proteome</keyword>
<dbReference type="InterPro" id="IPR006657">
    <property type="entry name" value="MoPterin_dinucl-bd_dom"/>
</dbReference>
<evidence type="ECO:0000259" key="10">
    <source>
        <dbReference type="PROSITE" id="PS51669"/>
    </source>
</evidence>
<evidence type="ECO:0000256" key="6">
    <source>
        <dbReference type="ARBA" id="ARBA00022729"/>
    </source>
</evidence>
<dbReference type="SUPFAM" id="SSF53706">
    <property type="entry name" value="Formate dehydrogenase/DMSO reductase, domains 1-3"/>
    <property type="match status" value="1"/>
</dbReference>
<evidence type="ECO:0000313" key="11">
    <source>
        <dbReference type="EMBL" id="MBY0095789.1"/>
    </source>
</evidence>
<proteinExistence type="inferred from homology"/>
<dbReference type="InterPro" id="IPR009010">
    <property type="entry name" value="Asp_de-COase-like_dom_sf"/>
</dbReference>
<dbReference type="Gene3D" id="2.40.40.20">
    <property type="match status" value="1"/>
</dbReference>
<keyword evidence="3" id="KW-0004">4Fe-4S</keyword>
<dbReference type="EMBL" id="JACWFH010000006">
    <property type="protein sequence ID" value="MBY0095789.1"/>
    <property type="molecule type" value="Genomic_DNA"/>
</dbReference>
<name>A0ABS7K0R9_9BACI</name>
<dbReference type="SMART" id="SM00926">
    <property type="entry name" value="Molybdop_Fe4S4"/>
    <property type="match status" value="1"/>
</dbReference>
<dbReference type="Gene3D" id="3.40.50.740">
    <property type="match status" value="1"/>
</dbReference>
<evidence type="ECO:0000256" key="1">
    <source>
        <dbReference type="ARBA" id="ARBA00001942"/>
    </source>
</evidence>
<keyword evidence="6" id="KW-0732">Signal</keyword>
<dbReference type="Proteomes" id="UP000769780">
    <property type="component" value="Unassembled WGS sequence"/>
</dbReference>
<dbReference type="PROSITE" id="PS00551">
    <property type="entry name" value="MOLYBDOPTERIN_PROK_1"/>
    <property type="match status" value="1"/>
</dbReference>
<dbReference type="InterPro" id="IPR050612">
    <property type="entry name" value="Prok_Mopterin_Oxidored"/>
</dbReference>